<dbReference type="PRINTS" id="PR00819">
    <property type="entry name" value="CBXCFQXSUPER"/>
</dbReference>
<evidence type="ECO:0000256" key="1">
    <source>
        <dbReference type="ARBA" id="ARBA00010378"/>
    </source>
</evidence>
<dbReference type="GO" id="GO:0005524">
    <property type="term" value="F:ATP binding"/>
    <property type="evidence" value="ECO:0007669"/>
    <property type="project" value="UniProtKB-KW"/>
</dbReference>
<gene>
    <name evidence="5" type="ORF">Terrestrivirus1_110</name>
</gene>
<organism evidence="5">
    <name type="scientific">Terrestrivirus sp</name>
    <dbReference type="NCBI Taxonomy" id="2487775"/>
    <lineage>
        <taxon>Viruses</taxon>
        <taxon>Varidnaviria</taxon>
        <taxon>Bamfordvirae</taxon>
        <taxon>Nucleocytoviricota</taxon>
        <taxon>Megaviricetes</taxon>
        <taxon>Imitervirales</taxon>
        <taxon>Mimiviridae</taxon>
        <taxon>Klosneuvirinae</taxon>
    </lineage>
</organism>
<keyword evidence="2" id="KW-0547">Nucleotide-binding</keyword>
<dbReference type="InterPro" id="IPR027417">
    <property type="entry name" value="P-loop_NTPase"/>
</dbReference>
<dbReference type="GO" id="GO:0016887">
    <property type="term" value="F:ATP hydrolysis activity"/>
    <property type="evidence" value="ECO:0007669"/>
    <property type="project" value="InterPro"/>
</dbReference>
<dbReference type="InterPro" id="IPR050773">
    <property type="entry name" value="CbxX/CfxQ_RuBisCO_ESX"/>
</dbReference>
<evidence type="ECO:0000256" key="3">
    <source>
        <dbReference type="ARBA" id="ARBA00022840"/>
    </source>
</evidence>
<evidence type="ECO:0000256" key="2">
    <source>
        <dbReference type="ARBA" id="ARBA00022741"/>
    </source>
</evidence>
<feature type="domain" description="AAA+ ATPase" evidence="4">
    <location>
        <begin position="308"/>
        <end position="448"/>
    </location>
</feature>
<protein>
    <recommendedName>
        <fullName evidence="4">AAA+ ATPase domain-containing protein</fullName>
    </recommendedName>
</protein>
<dbReference type="SMART" id="SM00382">
    <property type="entry name" value="AAA"/>
    <property type="match status" value="1"/>
</dbReference>
<dbReference type="InterPro" id="IPR003959">
    <property type="entry name" value="ATPase_AAA_core"/>
</dbReference>
<comment type="similarity">
    <text evidence="1">Belongs to the CbxX/CfxQ family.</text>
</comment>
<dbReference type="SUPFAM" id="SSF52540">
    <property type="entry name" value="P-loop containing nucleoside triphosphate hydrolases"/>
    <property type="match status" value="1"/>
</dbReference>
<sequence length="545" mass="61071">MLGFGRLVSVSRLIRNIKLPHQLNQNAIRTLSSVSITHSQNQNKNNHNNFFVNFGLRAIGVIATTCAVGLGIKYKDSLFSIKTVHCLINDYDGSNYNYGYNHINSSNKISDDVITMINYGNVNNITNEMIKQIIDNDRIDLIKKLYERKFSFDKVIIRCHGDNLTALEYAVKYSALKTVVFLSTRYTNSFVDENGEVKKYSAQINSSQKPHKCSVSGCTHGNNSPPIPKHLVNVNASYVFTLDDLISLAKCYDCSNQSTYKAIDLKKLAVLLESLTELKNLIGMKELKQSITNQVIYFVQDTDPDGNELLHTVIFGPPGVGKTSVAKILGKIYLKLGYLKNDIFIEAKRSDLISDHQGGTAKATLAIIKKALGGVLFLDEAYNLGSVTGRGKGGTFDEECISTLNQALTDYAGNLIVIIAGYEKELNELFFANNPGLSSRFIYRYNVDSYDGDELFEMFQNKIISCKWTINSSDKQLIKTFLTEHVDDFQAFGRDMNTLLYMVKLAHSNRSFGLKNGMTKNITIIDITKGFEMFCKHKAKSIHQI</sequence>
<evidence type="ECO:0000313" key="5">
    <source>
        <dbReference type="EMBL" id="AYV75236.1"/>
    </source>
</evidence>
<dbReference type="Pfam" id="PF00004">
    <property type="entry name" value="AAA"/>
    <property type="match status" value="1"/>
</dbReference>
<dbReference type="EMBL" id="MK071979">
    <property type="protein sequence ID" value="AYV75236.1"/>
    <property type="molecule type" value="Genomic_DNA"/>
</dbReference>
<accession>A0A3G4ZK80</accession>
<dbReference type="Gene3D" id="3.40.50.300">
    <property type="entry name" value="P-loop containing nucleotide triphosphate hydrolases"/>
    <property type="match status" value="1"/>
</dbReference>
<dbReference type="PANTHER" id="PTHR43392:SF2">
    <property type="entry name" value="AAA-TYPE ATPASE FAMILY PROTEIN _ ANKYRIN REPEAT FAMILY PROTEIN"/>
    <property type="match status" value="1"/>
</dbReference>
<dbReference type="CDD" id="cd00009">
    <property type="entry name" value="AAA"/>
    <property type="match status" value="1"/>
</dbReference>
<evidence type="ECO:0000259" key="4">
    <source>
        <dbReference type="SMART" id="SM00382"/>
    </source>
</evidence>
<proteinExistence type="inferred from homology"/>
<reference evidence="5" key="1">
    <citation type="submission" date="2018-10" db="EMBL/GenBank/DDBJ databases">
        <title>Hidden diversity of soil giant viruses.</title>
        <authorList>
            <person name="Schulz F."/>
            <person name="Alteio L."/>
            <person name="Goudeau D."/>
            <person name="Ryan E.M."/>
            <person name="Malmstrom R.R."/>
            <person name="Blanchard J."/>
            <person name="Woyke T."/>
        </authorList>
    </citation>
    <scope>NUCLEOTIDE SEQUENCE</scope>
    <source>
        <strain evidence="5">TEV1</strain>
    </source>
</reference>
<dbReference type="InterPro" id="IPR003593">
    <property type="entry name" value="AAA+_ATPase"/>
</dbReference>
<name>A0A3G4ZK80_9VIRU</name>
<dbReference type="InterPro" id="IPR000641">
    <property type="entry name" value="CbxX/CfxQ"/>
</dbReference>
<keyword evidence="3" id="KW-0067">ATP-binding</keyword>
<dbReference type="PANTHER" id="PTHR43392">
    <property type="entry name" value="AAA-TYPE ATPASE FAMILY PROTEIN / ANKYRIN REPEAT FAMILY PROTEIN"/>
    <property type="match status" value="1"/>
</dbReference>